<evidence type="ECO:0000313" key="1">
    <source>
        <dbReference type="EMBL" id="KAJ1719621.1"/>
    </source>
</evidence>
<dbReference type="OrthoDB" id="5804279at2759"/>
<gene>
    <name evidence="1" type="ORF">LPJ53_005647</name>
</gene>
<sequence>MCSSLLTSGEGLCAELRAELHAHVYGIKAYSPPTAIDRDGRQCASSTVSLLDADGSHEVAVVLGSDTGYSVAAASPAQGSLVGSSFESLTALLRAASPAFASAMHRSLSARLLALGAKSGD</sequence>
<dbReference type="AlphaFoldDB" id="A0A9W8CPK9"/>
<name>A0A9W8CPK9_9FUNG</name>
<evidence type="ECO:0008006" key="3">
    <source>
        <dbReference type="Google" id="ProtNLM"/>
    </source>
</evidence>
<organism evidence="1 2">
    <name type="scientific">Coemansia erecta</name>
    <dbReference type="NCBI Taxonomy" id="147472"/>
    <lineage>
        <taxon>Eukaryota</taxon>
        <taxon>Fungi</taxon>
        <taxon>Fungi incertae sedis</taxon>
        <taxon>Zoopagomycota</taxon>
        <taxon>Kickxellomycotina</taxon>
        <taxon>Kickxellomycetes</taxon>
        <taxon>Kickxellales</taxon>
        <taxon>Kickxellaceae</taxon>
        <taxon>Coemansia</taxon>
    </lineage>
</organism>
<keyword evidence="2" id="KW-1185">Reference proteome</keyword>
<protein>
    <recommendedName>
        <fullName evidence="3">GSKIP domain-containing protein</fullName>
    </recommendedName>
</protein>
<proteinExistence type="predicted"/>
<comment type="caution">
    <text evidence="1">The sequence shown here is derived from an EMBL/GenBank/DDBJ whole genome shotgun (WGS) entry which is preliminary data.</text>
</comment>
<dbReference type="Gene3D" id="3.30.2280.10">
    <property type="entry name" value="Hypothetical protein (hspc210)"/>
    <property type="match status" value="1"/>
</dbReference>
<dbReference type="Proteomes" id="UP001149813">
    <property type="component" value="Unassembled WGS sequence"/>
</dbReference>
<reference evidence="1" key="1">
    <citation type="submission" date="2022-07" db="EMBL/GenBank/DDBJ databases">
        <title>Phylogenomic reconstructions and comparative analyses of Kickxellomycotina fungi.</title>
        <authorList>
            <person name="Reynolds N.K."/>
            <person name="Stajich J.E."/>
            <person name="Barry K."/>
            <person name="Grigoriev I.V."/>
            <person name="Crous P."/>
            <person name="Smith M.E."/>
        </authorList>
    </citation>
    <scope>NUCLEOTIDE SEQUENCE</scope>
    <source>
        <strain evidence="1">NBRC 32514</strain>
    </source>
</reference>
<accession>A0A9W8CPK9</accession>
<evidence type="ECO:0000313" key="2">
    <source>
        <dbReference type="Proteomes" id="UP001149813"/>
    </source>
</evidence>
<dbReference type="InterPro" id="IPR023231">
    <property type="entry name" value="GSKIP_dom_sf"/>
</dbReference>
<dbReference type="EMBL" id="JANBOJ010000365">
    <property type="protein sequence ID" value="KAJ1719621.1"/>
    <property type="molecule type" value="Genomic_DNA"/>
</dbReference>